<dbReference type="OrthoDB" id="448999at2759"/>
<dbReference type="eggNOG" id="KOG4234">
    <property type="taxonomic scope" value="Eukaryota"/>
</dbReference>
<feature type="compositionally biased region" description="Acidic residues" evidence="2">
    <location>
        <begin position="92"/>
        <end position="106"/>
    </location>
</feature>
<feature type="repeat" description="TPR" evidence="1">
    <location>
        <begin position="188"/>
        <end position="221"/>
    </location>
</feature>
<dbReference type="InterPro" id="IPR011990">
    <property type="entry name" value="TPR-like_helical_dom_sf"/>
</dbReference>
<keyword evidence="1" id="KW-0802">TPR repeat</keyword>
<sequence length="284" mass="33446">MSEKQEQKVAETQEQDQVQDDGQDKVDQKLNEQTEKSEQVEEYKVNRSNLEHSNEDKKLDQNDEQKSEEDQKNDQEQLDELKQSDDEKENNQNEDEDDQDSQEEIPESEKSLEKALEFKEKANKYFYDQAFDDAIEFYYKALKYCPLSETKQCSVLNSNLAICYLKKNDYETVIQYSSESIKLDPKFKKPYLNRITAYEKTEKLEEAIEDLKELEKLDPDDKQIKTKIFIMQKDLEKLNEKRKTEVLSGLKDLGNTILGKFGLSLDNFKLNQNDNGSYNIQFSK</sequence>
<keyword evidence="4" id="KW-1185">Reference proteome</keyword>
<evidence type="ECO:0000313" key="3">
    <source>
        <dbReference type="EMBL" id="EAS03802.1"/>
    </source>
</evidence>
<name>I7M3N6_TETTS</name>
<evidence type="ECO:0000256" key="2">
    <source>
        <dbReference type="SAM" id="MobiDB-lite"/>
    </source>
</evidence>
<dbReference type="KEGG" id="tet:TTHERM_00657470"/>
<evidence type="ECO:0000256" key="1">
    <source>
        <dbReference type="PROSITE-ProRule" id="PRU00339"/>
    </source>
</evidence>
<dbReference type="InterPro" id="IPR019734">
    <property type="entry name" value="TPR_rpt"/>
</dbReference>
<dbReference type="GeneID" id="7827680"/>
<reference evidence="4" key="1">
    <citation type="journal article" date="2006" name="PLoS Biol.">
        <title>Macronuclear genome sequence of the ciliate Tetrahymena thermophila, a model eukaryote.</title>
        <authorList>
            <person name="Eisen J.A."/>
            <person name="Coyne R.S."/>
            <person name="Wu M."/>
            <person name="Wu D."/>
            <person name="Thiagarajan M."/>
            <person name="Wortman J.R."/>
            <person name="Badger J.H."/>
            <person name="Ren Q."/>
            <person name="Amedeo P."/>
            <person name="Jones K.M."/>
            <person name="Tallon L.J."/>
            <person name="Delcher A.L."/>
            <person name="Salzberg S.L."/>
            <person name="Silva J.C."/>
            <person name="Haas B.J."/>
            <person name="Majoros W.H."/>
            <person name="Farzad M."/>
            <person name="Carlton J.M."/>
            <person name="Smith R.K. Jr."/>
            <person name="Garg J."/>
            <person name="Pearlman R.E."/>
            <person name="Karrer K.M."/>
            <person name="Sun L."/>
            <person name="Manning G."/>
            <person name="Elde N.C."/>
            <person name="Turkewitz A.P."/>
            <person name="Asai D.J."/>
            <person name="Wilkes D.E."/>
            <person name="Wang Y."/>
            <person name="Cai H."/>
            <person name="Collins K."/>
            <person name="Stewart B.A."/>
            <person name="Lee S.R."/>
            <person name="Wilamowska K."/>
            <person name="Weinberg Z."/>
            <person name="Ruzzo W.L."/>
            <person name="Wloga D."/>
            <person name="Gaertig J."/>
            <person name="Frankel J."/>
            <person name="Tsao C.-C."/>
            <person name="Gorovsky M.A."/>
            <person name="Keeling P.J."/>
            <person name="Waller R.F."/>
            <person name="Patron N.J."/>
            <person name="Cherry J.M."/>
            <person name="Stover N.A."/>
            <person name="Krieger C.J."/>
            <person name="del Toro C."/>
            <person name="Ryder H.F."/>
            <person name="Williamson S.C."/>
            <person name="Barbeau R.A."/>
            <person name="Hamilton E.P."/>
            <person name="Orias E."/>
        </authorList>
    </citation>
    <scope>NUCLEOTIDE SEQUENCE [LARGE SCALE GENOMIC DNA]</scope>
    <source>
        <strain evidence="4">SB210</strain>
    </source>
</reference>
<dbReference type="OMA" id="CTKSINC"/>
<gene>
    <name evidence="3" type="ORF">TTHERM_00657470</name>
</gene>
<feature type="repeat" description="TPR" evidence="1">
    <location>
        <begin position="154"/>
        <end position="187"/>
    </location>
</feature>
<dbReference type="Pfam" id="PF13181">
    <property type="entry name" value="TPR_8"/>
    <property type="match status" value="2"/>
</dbReference>
<dbReference type="Proteomes" id="UP000009168">
    <property type="component" value="Unassembled WGS sequence"/>
</dbReference>
<dbReference type="PANTHER" id="PTHR46014:SF1">
    <property type="entry name" value="TETRATRICOPEPTIDE REPEAT PROTEIN 1"/>
    <property type="match status" value="1"/>
</dbReference>
<dbReference type="SMART" id="SM00028">
    <property type="entry name" value="TPR"/>
    <property type="match status" value="3"/>
</dbReference>
<dbReference type="AlphaFoldDB" id="I7M3N6"/>
<feature type="region of interest" description="Disordered" evidence="2">
    <location>
        <begin position="1"/>
        <end position="111"/>
    </location>
</feature>
<dbReference type="RefSeq" id="XP_001024047.1">
    <property type="nucleotide sequence ID" value="XM_001024047.1"/>
</dbReference>
<proteinExistence type="predicted"/>
<organism evidence="3 4">
    <name type="scientific">Tetrahymena thermophila (strain SB210)</name>
    <dbReference type="NCBI Taxonomy" id="312017"/>
    <lineage>
        <taxon>Eukaryota</taxon>
        <taxon>Sar</taxon>
        <taxon>Alveolata</taxon>
        <taxon>Ciliophora</taxon>
        <taxon>Intramacronucleata</taxon>
        <taxon>Oligohymenophorea</taxon>
        <taxon>Hymenostomatida</taxon>
        <taxon>Tetrahymenina</taxon>
        <taxon>Tetrahymenidae</taxon>
        <taxon>Tetrahymena</taxon>
    </lineage>
</organism>
<accession>I7M3N6</accession>
<dbReference type="PROSITE" id="PS50005">
    <property type="entry name" value="TPR"/>
    <property type="match status" value="2"/>
</dbReference>
<dbReference type="SUPFAM" id="SSF48452">
    <property type="entry name" value="TPR-like"/>
    <property type="match status" value="1"/>
</dbReference>
<feature type="compositionally biased region" description="Basic and acidic residues" evidence="2">
    <location>
        <begin position="1"/>
        <end position="11"/>
    </location>
</feature>
<feature type="compositionally biased region" description="Basic and acidic residues" evidence="2">
    <location>
        <begin position="22"/>
        <end position="91"/>
    </location>
</feature>
<evidence type="ECO:0000313" key="4">
    <source>
        <dbReference type="Proteomes" id="UP000009168"/>
    </source>
</evidence>
<dbReference type="HOGENOM" id="CLU_058463_3_1_1"/>
<protein>
    <submittedName>
        <fullName evidence="3">Tetratricopeptide repeat protein</fullName>
    </submittedName>
</protein>
<dbReference type="InParanoid" id="I7M3N6"/>
<dbReference type="Gene3D" id="1.25.40.10">
    <property type="entry name" value="Tetratricopeptide repeat domain"/>
    <property type="match status" value="1"/>
</dbReference>
<dbReference type="InterPro" id="IPR052769">
    <property type="entry name" value="TPR_domain_protein"/>
</dbReference>
<dbReference type="EMBL" id="GG662471">
    <property type="protein sequence ID" value="EAS03802.1"/>
    <property type="molecule type" value="Genomic_DNA"/>
</dbReference>
<dbReference type="PANTHER" id="PTHR46014">
    <property type="entry name" value="TETRATRICOPEPTIDE REPEAT PROTEIN 1"/>
    <property type="match status" value="1"/>
</dbReference>